<dbReference type="AlphaFoldDB" id="A0AAN9LZC3"/>
<gene>
    <name evidence="1" type="ORF">VNO77_15814</name>
</gene>
<evidence type="ECO:0000313" key="2">
    <source>
        <dbReference type="Proteomes" id="UP001367508"/>
    </source>
</evidence>
<organism evidence="1 2">
    <name type="scientific">Canavalia gladiata</name>
    <name type="common">Sword bean</name>
    <name type="synonym">Dolichos gladiatus</name>
    <dbReference type="NCBI Taxonomy" id="3824"/>
    <lineage>
        <taxon>Eukaryota</taxon>
        <taxon>Viridiplantae</taxon>
        <taxon>Streptophyta</taxon>
        <taxon>Embryophyta</taxon>
        <taxon>Tracheophyta</taxon>
        <taxon>Spermatophyta</taxon>
        <taxon>Magnoliopsida</taxon>
        <taxon>eudicotyledons</taxon>
        <taxon>Gunneridae</taxon>
        <taxon>Pentapetalae</taxon>
        <taxon>rosids</taxon>
        <taxon>fabids</taxon>
        <taxon>Fabales</taxon>
        <taxon>Fabaceae</taxon>
        <taxon>Papilionoideae</taxon>
        <taxon>50 kb inversion clade</taxon>
        <taxon>NPAAA clade</taxon>
        <taxon>indigoferoid/millettioid clade</taxon>
        <taxon>Phaseoleae</taxon>
        <taxon>Canavalia</taxon>
    </lineage>
</organism>
<sequence>MGDGCGLNGDRTSVVQPLCSCICTKGNTPGISSSFPIAHAYETWKLVPKFMYACMKLQPRINGRLTLFLIRQLHVSLLLDENSFENRKAYPFTLIPAKPLAFFFLEFCPFSQENLYLNLLLLFVPWG</sequence>
<name>A0AAN9LZC3_CANGL</name>
<accession>A0AAN9LZC3</accession>
<dbReference type="Proteomes" id="UP001367508">
    <property type="component" value="Unassembled WGS sequence"/>
</dbReference>
<keyword evidence="2" id="KW-1185">Reference proteome</keyword>
<comment type="caution">
    <text evidence="1">The sequence shown here is derived from an EMBL/GenBank/DDBJ whole genome shotgun (WGS) entry which is preliminary data.</text>
</comment>
<protein>
    <submittedName>
        <fullName evidence="1">Uncharacterized protein</fullName>
    </submittedName>
</protein>
<proteinExistence type="predicted"/>
<dbReference type="EMBL" id="JAYMYQ010000003">
    <property type="protein sequence ID" value="KAK7345225.1"/>
    <property type="molecule type" value="Genomic_DNA"/>
</dbReference>
<evidence type="ECO:0000313" key="1">
    <source>
        <dbReference type="EMBL" id="KAK7345225.1"/>
    </source>
</evidence>
<reference evidence="1 2" key="1">
    <citation type="submission" date="2024-01" db="EMBL/GenBank/DDBJ databases">
        <title>The genomes of 5 underutilized Papilionoideae crops provide insights into root nodulation and disease resistanc.</title>
        <authorList>
            <person name="Jiang F."/>
        </authorList>
    </citation>
    <scope>NUCLEOTIDE SEQUENCE [LARGE SCALE GENOMIC DNA]</scope>
    <source>
        <strain evidence="1">LVBAO_FW01</strain>
        <tissue evidence="1">Leaves</tissue>
    </source>
</reference>